<proteinExistence type="inferred from homology"/>
<dbReference type="NCBIfam" id="TIGR02168">
    <property type="entry name" value="SMC_prok_B"/>
    <property type="match status" value="1"/>
</dbReference>
<dbReference type="GO" id="GO:0005524">
    <property type="term" value="F:ATP binding"/>
    <property type="evidence" value="ECO:0007669"/>
    <property type="project" value="UniProtKB-UniRule"/>
</dbReference>
<evidence type="ECO:0000256" key="4">
    <source>
        <dbReference type="ARBA" id="ARBA00022840"/>
    </source>
</evidence>
<gene>
    <name evidence="7" type="primary">smc</name>
    <name evidence="10" type="ORF">OKIT_0873</name>
</gene>
<comment type="domain">
    <text evidence="7">Contains large globular domains required for ATP hydrolysis at each terminus and a third globular domain forming a flexible hinge near the middle of the molecule. These domains are separated by coiled-coil structures.</text>
</comment>
<comment type="subcellular location">
    <subcellularLocation>
        <location evidence="1 7">Cytoplasm</location>
    </subcellularLocation>
</comment>
<dbReference type="GO" id="GO:0006260">
    <property type="term" value="P:DNA replication"/>
    <property type="evidence" value="ECO:0007669"/>
    <property type="project" value="UniProtKB-UniRule"/>
</dbReference>
<feature type="domain" description="SMC hinge" evidence="9">
    <location>
        <begin position="515"/>
        <end position="634"/>
    </location>
</feature>
<keyword evidence="4 7" id="KW-0067">ATP-binding</keyword>
<dbReference type="GO" id="GO:0030261">
    <property type="term" value="P:chromosome condensation"/>
    <property type="evidence" value="ECO:0007669"/>
    <property type="project" value="InterPro"/>
</dbReference>
<dbReference type="PATRIC" id="fig|1045004.4.peg.875"/>
<evidence type="ECO:0000256" key="6">
    <source>
        <dbReference type="ARBA" id="ARBA00023125"/>
    </source>
</evidence>
<feature type="binding site" evidence="7">
    <location>
        <begin position="32"/>
        <end position="39"/>
    </location>
    <ligand>
        <name>ATP</name>
        <dbReference type="ChEBI" id="CHEBI:30616"/>
    </ligand>
</feature>
<comment type="similarity">
    <text evidence="7">Belongs to the SMC family.</text>
</comment>
<dbReference type="InterPro" id="IPR027417">
    <property type="entry name" value="P-loop_NTPase"/>
</dbReference>
<accession>G9WIG6</accession>
<dbReference type="GO" id="GO:0003677">
    <property type="term" value="F:DNA binding"/>
    <property type="evidence" value="ECO:0007669"/>
    <property type="project" value="UniProtKB-UniRule"/>
</dbReference>
<comment type="function">
    <text evidence="7">Required for chromosome condensation and partitioning.</text>
</comment>
<sequence length="1180" mass="132393">MRLKSLEINGFKSFADKTVIDFMPGMTGIVGPNGSGKSNIIEAIRWVMGEQSAKGLRGSTMSDVIFGGSKNRRALGRAMVTMTIDNSDHFLHTDFDEVQVSRRLYRDGQAEYLINGVKSRLKDITDLFVDTGLGRESFSIINQGKVEEIFNAKAEDRRAIIEDVAGVFKYKQNKLKSQNELAQTQENLARLLDIVKEISDRLQPLKDQAAEAEAFLALRKQFDQLNLVKLVRSRAELSQKEKQFTDDLQQLLLKIQKQEEALKDQDQQQTDTNLRTNGLDHDLLELNRTIETLTQRYEHAIGQHQLQEQKIASLTQNKQNLDEDGVKNTQRLAQLDHQIDGLRTDTAKLQEQLIQAQDAVHNISQELADSGDLTAQDQLENTRSQYLQSMQDAATLSNQLTNLDRDQMRMTSRLDSLNLNRQQVMKEIAEKKQAVNQGKQQDDDQNSDLEAQSQQAQKALNEKKTHLSTLNQKHSDLVSQYNQVRVRVESLQNANENLDLYVGVRNLLNSRNQFPGLFGTVAELIKVAPAYALAIETALGAGLQNIVVDTQETAKNAISFLTERRLGRVTFLPIETIKARCLPENLLQRLDGESEYVGLAADLIERDHQFSAIIENLLGTTVIAENLPAAFRLSKAANQRCRIVTLDGHVVNAGGSITGGANRHQSGLLSKRAELDRLSAQLDQIKQQGIQANQDVLTEQREIAAAEAAFVKLRNQLLADKERLQLQSAQKGLLEESLQQMAKQLKANQLEEDTLKTDLSQAKQNRQSAAVRLQKLQQTNDQLRLTIHRLTDNLADAQSSAHQQNDRLASAREQLAAFKVQKQADEKRLKELDDERVLLIQEQNQQAAKSQTLDQQLQQLQRQIQLSSDAGQASQALKEANDKREQLLVEQSDLKQQADVLRKAISEQQQQLRHLLDQKNQLDSKKSAVVSRLTELDQQLQDLGNPDIDHLDLHSDESLADISRQSAALKEELAKHNSVNLAAIDELKSVQDRYDFLISQRDDLIKASENLQTVMDDIDREVVRRFKKTFDAVAEQFKTTFSELFGGGQGSLELDNPKDLLTSGIEIRVQPPGKKLQRLSLLSGGEKALTAIALLLAILIVHPVPFAILDETEAALDEANVDNFGRFLKDFSNKTQFIVITHRKGTMRYANVLYGVTMQEPGVSTMVSVDLEQAKAALEG</sequence>
<dbReference type="STRING" id="336988.NT96_07990"/>
<dbReference type="GO" id="GO:0005694">
    <property type="term" value="C:chromosome"/>
    <property type="evidence" value="ECO:0007669"/>
    <property type="project" value="InterPro"/>
</dbReference>
<dbReference type="eggNOG" id="COG1196">
    <property type="taxonomic scope" value="Bacteria"/>
</dbReference>
<dbReference type="FunFam" id="3.40.50.300:FF:000984">
    <property type="entry name" value="Chromosome partition protein Smc"/>
    <property type="match status" value="1"/>
</dbReference>
<keyword evidence="11" id="KW-1185">Reference proteome</keyword>
<dbReference type="FunFam" id="3.40.50.300:FF:000901">
    <property type="entry name" value="Chromosome partition protein Smc"/>
    <property type="match status" value="1"/>
</dbReference>
<dbReference type="InterPro" id="IPR024704">
    <property type="entry name" value="SMC"/>
</dbReference>
<dbReference type="HAMAP" id="MF_01894">
    <property type="entry name" value="Smc_prok"/>
    <property type="match status" value="1"/>
</dbReference>
<dbReference type="SUPFAM" id="SSF52540">
    <property type="entry name" value="P-loop containing nucleoside triphosphate hydrolases"/>
    <property type="match status" value="1"/>
</dbReference>
<dbReference type="Pfam" id="PF06470">
    <property type="entry name" value="SMC_hinge"/>
    <property type="match status" value="1"/>
</dbReference>
<dbReference type="AlphaFoldDB" id="G9WIG6"/>
<organism evidence="10 11">
    <name type="scientific">Oenococcus kitaharae DSM 17330</name>
    <dbReference type="NCBI Taxonomy" id="1045004"/>
    <lineage>
        <taxon>Bacteria</taxon>
        <taxon>Bacillati</taxon>
        <taxon>Bacillota</taxon>
        <taxon>Bacilli</taxon>
        <taxon>Lactobacillales</taxon>
        <taxon>Lactobacillaceae</taxon>
        <taxon>Oenococcus</taxon>
    </lineage>
</organism>
<evidence type="ECO:0000256" key="1">
    <source>
        <dbReference type="ARBA" id="ARBA00004496"/>
    </source>
</evidence>
<name>G9WIG6_9LACO</name>
<feature type="region of interest" description="Disordered" evidence="8">
    <location>
        <begin position="431"/>
        <end position="471"/>
    </location>
</feature>
<dbReference type="CDD" id="cd03278">
    <property type="entry name" value="ABC_SMC_barmotin"/>
    <property type="match status" value="1"/>
</dbReference>
<dbReference type="Gene3D" id="3.30.70.1620">
    <property type="match status" value="1"/>
</dbReference>
<feature type="coiled-coil region" evidence="7">
    <location>
        <begin position="174"/>
        <end position="201"/>
    </location>
</feature>
<dbReference type="SMART" id="SM00968">
    <property type="entry name" value="SMC_hinge"/>
    <property type="match status" value="1"/>
</dbReference>
<feature type="coiled-coil region" evidence="7">
    <location>
        <begin position="668"/>
        <end position="716"/>
    </location>
</feature>
<feature type="coiled-coil region" evidence="7">
    <location>
        <begin position="234"/>
        <end position="366"/>
    </location>
</feature>
<dbReference type="Gene3D" id="3.40.50.300">
    <property type="entry name" value="P-loop containing nucleotide triphosphate hydrolases"/>
    <property type="match status" value="2"/>
</dbReference>
<evidence type="ECO:0000313" key="10">
    <source>
        <dbReference type="EMBL" id="EHN58978.1"/>
    </source>
</evidence>
<feature type="coiled-coil region" evidence="7">
    <location>
        <begin position="759"/>
        <end position="925"/>
    </location>
</feature>
<feature type="compositionally biased region" description="Polar residues" evidence="8">
    <location>
        <begin position="448"/>
        <end position="458"/>
    </location>
</feature>
<evidence type="ECO:0000256" key="2">
    <source>
        <dbReference type="ARBA" id="ARBA00022490"/>
    </source>
</evidence>
<evidence type="ECO:0000256" key="3">
    <source>
        <dbReference type="ARBA" id="ARBA00022741"/>
    </source>
</evidence>
<evidence type="ECO:0000313" key="11">
    <source>
        <dbReference type="Proteomes" id="UP000004959"/>
    </source>
</evidence>
<protein>
    <recommendedName>
        <fullName evidence="7">Chromosome partition protein Smc</fullName>
    </recommendedName>
</protein>
<keyword evidence="3 7" id="KW-0547">Nucleotide-binding</keyword>
<dbReference type="InterPro" id="IPR010935">
    <property type="entry name" value="SMC_hinge"/>
</dbReference>
<dbReference type="PIRSF" id="PIRSF005719">
    <property type="entry name" value="SMC"/>
    <property type="match status" value="1"/>
</dbReference>
<evidence type="ECO:0000259" key="9">
    <source>
        <dbReference type="SMART" id="SM00968"/>
    </source>
</evidence>
<evidence type="ECO:0000256" key="8">
    <source>
        <dbReference type="SAM" id="MobiDB-lite"/>
    </source>
</evidence>
<dbReference type="GO" id="GO:0007062">
    <property type="term" value="P:sister chromatid cohesion"/>
    <property type="evidence" value="ECO:0007669"/>
    <property type="project" value="InterPro"/>
</dbReference>
<dbReference type="InterPro" id="IPR003395">
    <property type="entry name" value="RecF/RecN/SMC_N"/>
</dbReference>
<keyword evidence="6 7" id="KW-0238">DNA-binding</keyword>
<comment type="caution">
    <text evidence="10">The sequence shown here is derived from an EMBL/GenBank/DDBJ whole genome shotgun (WGS) entry which is preliminary data.</text>
</comment>
<dbReference type="Pfam" id="PF02463">
    <property type="entry name" value="SMC_N"/>
    <property type="match status" value="1"/>
</dbReference>
<dbReference type="GO" id="GO:0016887">
    <property type="term" value="F:ATP hydrolysis activity"/>
    <property type="evidence" value="ECO:0007669"/>
    <property type="project" value="InterPro"/>
</dbReference>
<dbReference type="RefSeq" id="WP_007745638.1">
    <property type="nucleotide sequence ID" value="NZ_CM001398.1"/>
</dbReference>
<dbReference type="SUPFAM" id="SSF75553">
    <property type="entry name" value="Smc hinge domain"/>
    <property type="match status" value="1"/>
</dbReference>
<dbReference type="GO" id="GO:0005737">
    <property type="term" value="C:cytoplasm"/>
    <property type="evidence" value="ECO:0007669"/>
    <property type="project" value="UniProtKB-SubCell"/>
</dbReference>
<dbReference type="InterPro" id="IPR036277">
    <property type="entry name" value="SMC_hinge_sf"/>
</dbReference>
<comment type="subunit">
    <text evidence="7">Homodimer.</text>
</comment>
<dbReference type="PANTHER" id="PTHR43977">
    <property type="entry name" value="STRUCTURAL MAINTENANCE OF CHROMOSOMES PROTEIN 3"/>
    <property type="match status" value="1"/>
</dbReference>
<dbReference type="Gene3D" id="1.20.1060.20">
    <property type="match status" value="1"/>
</dbReference>
<keyword evidence="5 7" id="KW-0175">Coiled coil</keyword>
<keyword evidence="2 7" id="KW-0963">Cytoplasm</keyword>
<dbReference type="InterPro" id="IPR011890">
    <property type="entry name" value="SMC_prok"/>
</dbReference>
<evidence type="ECO:0000256" key="5">
    <source>
        <dbReference type="ARBA" id="ARBA00023054"/>
    </source>
</evidence>
<dbReference type="OrthoDB" id="9808768at2"/>
<dbReference type="GO" id="GO:0007059">
    <property type="term" value="P:chromosome segregation"/>
    <property type="evidence" value="ECO:0007669"/>
    <property type="project" value="UniProtKB-UniRule"/>
</dbReference>
<evidence type="ECO:0000256" key="7">
    <source>
        <dbReference type="HAMAP-Rule" id="MF_01894"/>
    </source>
</evidence>
<dbReference type="Proteomes" id="UP000004959">
    <property type="component" value="Chromosome"/>
</dbReference>
<reference evidence="10 11" key="1">
    <citation type="journal article" date="2012" name="PLoS ONE">
        <title>Functional divergence in the genus oenococcus as predicted by genome sequencing of the newly-described species, Oenococcus kitaharae.</title>
        <authorList>
            <person name="Borneman A.R."/>
            <person name="McCarthy J.M."/>
            <person name="Chambers P.J."/>
            <person name="Bartowsky E.J."/>
        </authorList>
    </citation>
    <scope>NUCLEOTIDE SEQUENCE [LARGE SCALE GENOMIC DNA]</scope>
    <source>
        <strain evidence="11">DSM17330</strain>
    </source>
</reference>
<dbReference type="EMBL" id="AFVZ01000001">
    <property type="protein sequence ID" value="EHN58978.1"/>
    <property type="molecule type" value="Genomic_DNA"/>
</dbReference>
<dbReference type="HOGENOM" id="CLU_001042_2_2_9"/>